<dbReference type="GO" id="GO:0061025">
    <property type="term" value="P:membrane fusion"/>
    <property type="evidence" value="ECO:0007669"/>
    <property type="project" value="TreeGrafter"/>
</dbReference>
<gene>
    <name evidence="12" type="ORF">CAPTEDRAFT_163460</name>
</gene>
<dbReference type="SMART" id="SM00166">
    <property type="entry name" value="UBX"/>
    <property type="match status" value="1"/>
</dbReference>
<dbReference type="InterPro" id="IPR036241">
    <property type="entry name" value="NSFL1C_SEP_dom_sf"/>
</dbReference>
<reference evidence="13" key="3">
    <citation type="submission" date="2015-06" db="UniProtKB">
        <authorList>
            <consortium name="EnsemblMetazoa"/>
        </authorList>
    </citation>
    <scope>IDENTIFICATION</scope>
</reference>
<dbReference type="FunFam" id="3.10.20.90:FF:000179">
    <property type="entry name" value="Plant UBX domain-containing protein 4"/>
    <property type="match status" value="1"/>
</dbReference>
<dbReference type="AlphaFoldDB" id="R7VJ66"/>
<sequence>MFESAKEHGAESVEAGSTAPAKPGSSSTFKGNAYKLGHTEDDSEMVKAPPAVFQPKEMDVVLKLWQNGFSIDAGPLRLYQDPQNQEFLASIKKGEVPRELVRLAKGGEVNVNMEDHRGEEFSASAVKAKPFEGAGQRLGSPADPMAGVGAIGVSPANTAQTDENSAKNAVAVDEKAPTTNLQLRLADGSRMVAKFNHTHTVADVRNYIVTARPQYVSANFVLLTTFPNKELSDPSVTLKDGNLLNAVIVQRIR</sequence>
<dbReference type="Pfam" id="PF08059">
    <property type="entry name" value="SEP"/>
    <property type="match status" value="1"/>
</dbReference>
<evidence type="ECO:0000259" key="10">
    <source>
        <dbReference type="PROSITE" id="PS50033"/>
    </source>
</evidence>
<evidence type="ECO:0000256" key="8">
    <source>
        <dbReference type="ARBA" id="ARBA00023242"/>
    </source>
</evidence>
<evidence type="ECO:0000256" key="7">
    <source>
        <dbReference type="ARBA" id="ARBA00023212"/>
    </source>
</evidence>
<dbReference type="Gene3D" id="3.10.20.90">
    <property type="entry name" value="Phosphatidylinositol 3-kinase Catalytic Subunit, Chain A, domain 1"/>
    <property type="match status" value="1"/>
</dbReference>
<dbReference type="PROSITE" id="PS50033">
    <property type="entry name" value="UBX"/>
    <property type="match status" value="1"/>
</dbReference>
<dbReference type="GO" id="GO:0005829">
    <property type="term" value="C:cytosol"/>
    <property type="evidence" value="ECO:0007669"/>
    <property type="project" value="TreeGrafter"/>
</dbReference>
<dbReference type="FunCoup" id="R7VJ66">
    <property type="interactions" value="2272"/>
</dbReference>
<name>R7VJ66_CAPTE</name>
<accession>R7VJ66</accession>
<dbReference type="SUPFAM" id="SSF54236">
    <property type="entry name" value="Ubiquitin-like"/>
    <property type="match status" value="1"/>
</dbReference>
<dbReference type="SMART" id="SM00553">
    <property type="entry name" value="SEP"/>
    <property type="match status" value="1"/>
</dbReference>
<dbReference type="GO" id="GO:0043161">
    <property type="term" value="P:proteasome-mediated ubiquitin-dependent protein catabolic process"/>
    <property type="evidence" value="ECO:0007669"/>
    <property type="project" value="TreeGrafter"/>
</dbReference>
<feature type="compositionally biased region" description="Basic and acidic residues" evidence="9">
    <location>
        <begin position="1"/>
        <end position="11"/>
    </location>
</feature>
<dbReference type="STRING" id="283909.R7VJ66"/>
<keyword evidence="5" id="KW-0833">Ubl conjugation pathway</keyword>
<evidence type="ECO:0000256" key="6">
    <source>
        <dbReference type="ARBA" id="ARBA00023034"/>
    </source>
</evidence>
<comment type="subcellular location">
    <subcellularLocation>
        <location evidence="2">Cytoplasm</location>
        <location evidence="2">Cytoskeleton</location>
        <location evidence="2">Microtubule organizing center</location>
        <location evidence="2">Centrosome</location>
    </subcellularLocation>
    <subcellularLocation>
        <location evidence="3">Golgi apparatus</location>
    </subcellularLocation>
    <subcellularLocation>
        <location evidence="1">Nucleus</location>
    </subcellularLocation>
</comment>
<protein>
    <recommendedName>
        <fullName evidence="15">NSFL1 cofactor p47</fullName>
    </recommendedName>
</protein>
<dbReference type="EMBL" id="AMQN01000601">
    <property type="status" value="NOT_ANNOTATED_CDS"/>
    <property type="molecule type" value="Genomic_DNA"/>
</dbReference>
<dbReference type="InterPro" id="IPR029071">
    <property type="entry name" value="Ubiquitin-like_domsf"/>
</dbReference>
<dbReference type="GO" id="GO:0000045">
    <property type="term" value="P:autophagosome assembly"/>
    <property type="evidence" value="ECO:0007669"/>
    <property type="project" value="TreeGrafter"/>
</dbReference>
<dbReference type="CDD" id="cd01770">
    <property type="entry name" value="UBX_UBXN2"/>
    <property type="match status" value="1"/>
</dbReference>
<dbReference type="FunFam" id="3.30.420.210:FF:000001">
    <property type="entry name" value="NSFL1 (P97) cofactor (P47)"/>
    <property type="match status" value="1"/>
</dbReference>
<proteinExistence type="predicted"/>
<dbReference type="PROSITE" id="PS51399">
    <property type="entry name" value="SEP"/>
    <property type="match status" value="1"/>
</dbReference>
<dbReference type="OMA" id="QEWYTGG"/>
<dbReference type="GO" id="GO:0007030">
    <property type="term" value="P:Golgi organization"/>
    <property type="evidence" value="ECO:0007669"/>
    <property type="project" value="TreeGrafter"/>
</dbReference>
<evidence type="ECO:0000259" key="11">
    <source>
        <dbReference type="PROSITE" id="PS51399"/>
    </source>
</evidence>
<dbReference type="SUPFAM" id="SSF102848">
    <property type="entry name" value="NSFL1 (p97 ATPase) cofactor p47, SEP domain"/>
    <property type="match status" value="1"/>
</dbReference>
<reference evidence="14" key="1">
    <citation type="submission" date="2012-12" db="EMBL/GenBank/DDBJ databases">
        <authorList>
            <person name="Hellsten U."/>
            <person name="Grimwood J."/>
            <person name="Chapman J.A."/>
            <person name="Shapiro H."/>
            <person name="Aerts A."/>
            <person name="Otillar R.P."/>
            <person name="Terry A.Y."/>
            <person name="Boore J.L."/>
            <person name="Simakov O."/>
            <person name="Marletaz F."/>
            <person name="Cho S.-J."/>
            <person name="Edsinger-Gonzales E."/>
            <person name="Havlak P."/>
            <person name="Kuo D.-H."/>
            <person name="Larsson T."/>
            <person name="Lv J."/>
            <person name="Arendt D."/>
            <person name="Savage R."/>
            <person name="Osoegawa K."/>
            <person name="de Jong P."/>
            <person name="Lindberg D.R."/>
            <person name="Seaver E.C."/>
            <person name="Weisblat D.A."/>
            <person name="Putnam N.H."/>
            <person name="Grigoriev I.V."/>
            <person name="Rokhsar D.S."/>
        </authorList>
    </citation>
    <scope>NUCLEOTIDE SEQUENCE</scope>
    <source>
        <strain evidence="14">I ESC-2004</strain>
    </source>
</reference>
<dbReference type="GO" id="GO:0005813">
    <property type="term" value="C:centrosome"/>
    <property type="evidence" value="ECO:0007669"/>
    <property type="project" value="UniProtKB-SubCell"/>
</dbReference>
<dbReference type="InterPro" id="IPR001012">
    <property type="entry name" value="UBX_dom"/>
</dbReference>
<dbReference type="OrthoDB" id="25887at2759"/>
<feature type="region of interest" description="Disordered" evidence="9">
    <location>
        <begin position="1"/>
        <end position="35"/>
    </location>
</feature>
<evidence type="ECO:0000313" key="14">
    <source>
        <dbReference type="Proteomes" id="UP000014760"/>
    </source>
</evidence>
<keyword evidence="6" id="KW-0333">Golgi apparatus</keyword>
<keyword evidence="7" id="KW-0206">Cytoskeleton</keyword>
<dbReference type="Proteomes" id="UP000014760">
    <property type="component" value="Unassembled WGS sequence"/>
</dbReference>
<reference evidence="12 14" key="2">
    <citation type="journal article" date="2013" name="Nature">
        <title>Insights into bilaterian evolution from three spiralian genomes.</title>
        <authorList>
            <person name="Simakov O."/>
            <person name="Marletaz F."/>
            <person name="Cho S.J."/>
            <person name="Edsinger-Gonzales E."/>
            <person name="Havlak P."/>
            <person name="Hellsten U."/>
            <person name="Kuo D.H."/>
            <person name="Larsson T."/>
            <person name="Lv J."/>
            <person name="Arendt D."/>
            <person name="Savage R."/>
            <person name="Osoegawa K."/>
            <person name="de Jong P."/>
            <person name="Grimwood J."/>
            <person name="Chapman J.A."/>
            <person name="Shapiro H."/>
            <person name="Aerts A."/>
            <person name="Otillar R.P."/>
            <person name="Terry A.Y."/>
            <person name="Boore J.L."/>
            <person name="Grigoriev I.V."/>
            <person name="Lindberg D.R."/>
            <person name="Seaver E.C."/>
            <person name="Weisblat D.A."/>
            <person name="Putnam N.H."/>
            <person name="Rokhsar D.S."/>
        </authorList>
    </citation>
    <scope>NUCLEOTIDE SEQUENCE</scope>
    <source>
        <strain evidence="12 14">I ESC-2004</strain>
    </source>
</reference>
<dbReference type="PANTHER" id="PTHR23333:SF20">
    <property type="entry name" value="NSFL1 COFACTOR P47"/>
    <property type="match status" value="1"/>
</dbReference>
<dbReference type="EnsemblMetazoa" id="CapteT163460">
    <property type="protein sequence ID" value="CapteP163460"/>
    <property type="gene ID" value="CapteG163460"/>
</dbReference>
<keyword evidence="4" id="KW-0963">Cytoplasm</keyword>
<keyword evidence="14" id="KW-1185">Reference proteome</keyword>
<evidence type="ECO:0000313" key="13">
    <source>
        <dbReference type="EnsemblMetazoa" id="CapteP163460"/>
    </source>
</evidence>
<dbReference type="GO" id="GO:0031468">
    <property type="term" value="P:nuclear membrane reassembly"/>
    <property type="evidence" value="ECO:0007669"/>
    <property type="project" value="TreeGrafter"/>
</dbReference>
<dbReference type="Gene3D" id="3.30.420.210">
    <property type="entry name" value="SEP domain"/>
    <property type="match status" value="1"/>
</dbReference>
<dbReference type="GO" id="GO:0005634">
    <property type="term" value="C:nucleus"/>
    <property type="evidence" value="ECO:0007669"/>
    <property type="project" value="UniProtKB-SubCell"/>
</dbReference>
<dbReference type="GO" id="GO:0043130">
    <property type="term" value="F:ubiquitin binding"/>
    <property type="evidence" value="ECO:0007669"/>
    <property type="project" value="TreeGrafter"/>
</dbReference>
<evidence type="ECO:0000256" key="2">
    <source>
        <dbReference type="ARBA" id="ARBA00004300"/>
    </source>
</evidence>
<evidence type="ECO:0000256" key="4">
    <source>
        <dbReference type="ARBA" id="ARBA00022490"/>
    </source>
</evidence>
<feature type="domain" description="UBX" evidence="10">
    <location>
        <begin position="174"/>
        <end position="251"/>
    </location>
</feature>
<evidence type="ECO:0000313" key="12">
    <source>
        <dbReference type="EMBL" id="ELU16376.1"/>
    </source>
</evidence>
<evidence type="ECO:0000256" key="1">
    <source>
        <dbReference type="ARBA" id="ARBA00004123"/>
    </source>
</evidence>
<keyword evidence="8" id="KW-0539">Nucleus</keyword>
<dbReference type="PANTHER" id="PTHR23333">
    <property type="entry name" value="UBX DOMAIN CONTAINING PROTEIN"/>
    <property type="match status" value="1"/>
</dbReference>
<evidence type="ECO:0008006" key="15">
    <source>
        <dbReference type="Google" id="ProtNLM"/>
    </source>
</evidence>
<evidence type="ECO:0000256" key="3">
    <source>
        <dbReference type="ARBA" id="ARBA00004555"/>
    </source>
</evidence>
<dbReference type="InterPro" id="IPR012989">
    <property type="entry name" value="SEP_domain"/>
</dbReference>
<evidence type="ECO:0000256" key="9">
    <source>
        <dbReference type="SAM" id="MobiDB-lite"/>
    </source>
</evidence>
<organism evidence="12">
    <name type="scientific">Capitella teleta</name>
    <name type="common">Polychaete worm</name>
    <dbReference type="NCBI Taxonomy" id="283909"/>
    <lineage>
        <taxon>Eukaryota</taxon>
        <taxon>Metazoa</taxon>
        <taxon>Spiralia</taxon>
        <taxon>Lophotrochozoa</taxon>
        <taxon>Annelida</taxon>
        <taxon>Polychaeta</taxon>
        <taxon>Sedentaria</taxon>
        <taxon>Scolecida</taxon>
        <taxon>Capitellidae</taxon>
        <taxon>Capitella</taxon>
    </lineage>
</organism>
<dbReference type="EMBL" id="KB293180">
    <property type="protein sequence ID" value="ELU16376.1"/>
    <property type="molecule type" value="Genomic_DNA"/>
</dbReference>
<dbReference type="HOGENOM" id="CLU_029402_3_2_1"/>
<dbReference type="Pfam" id="PF00789">
    <property type="entry name" value="UBX"/>
    <property type="match status" value="1"/>
</dbReference>
<feature type="domain" description="SEP" evidence="11">
    <location>
        <begin position="57"/>
        <end position="122"/>
    </location>
</feature>
<dbReference type="GO" id="GO:0005794">
    <property type="term" value="C:Golgi apparatus"/>
    <property type="evidence" value="ECO:0007669"/>
    <property type="project" value="UniProtKB-SubCell"/>
</dbReference>
<evidence type="ECO:0000256" key="5">
    <source>
        <dbReference type="ARBA" id="ARBA00022786"/>
    </source>
</evidence>